<feature type="compositionally biased region" description="Polar residues" evidence="1">
    <location>
        <begin position="64"/>
        <end position="78"/>
    </location>
</feature>
<evidence type="ECO:0000313" key="2">
    <source>
        <dbReference type="EMBL" id="SFG08195.1"/>
    </source>
</evidence>
<evidence type="ECO:0000313" key="3">
    <source>
        <dbReference type="Proteomes" id="UP000198752"/>
    </source>
</evidence>
<organism evidence="2 3">
    <name type="scientific">Sporolactobacillus nakayamae</name>
    <dbReference type="NCBI Taxonomy" id="269670"/>
    <lineage>
        <taxon>Bacteria</taxon>
        <taxon>Bacillati</taxon>
        <taxon>Bacillota</taxon>
        <taxon>Bacilli</taxon>
        <taxon>Bacillales</taxon>
        <taxon>Sporolactobacillaceae</taxon>
        <taxon>Sporolactobacillus</taxon>
    </lineage>
</organism>
<accession>A0A1I2NW88</accession>
<dbReference type="EMBL" id="FOOY01000004">
    <property type="protein sequence ID" value="SFG08195.1"/>
    <property type="molecule type" value="Genomic_DNA"/>
</dbReference>
<proteinExistence type="predicted"/>
<protein>
    <submittedName>
        <fullName evidence="2">Uncharacterized protein</fullName>
    </submittedName>
</protein>
<sequence length="108" mass="12116">MKRIVIECFVVLFVLLLCALYGAVTVRDAHQPQFSNETTRTVFHEQKIVVPKSEHESSTDSEELNTNTPTNSGTESHGYSLSDRVQRLFLWGVSAIAEFVDGLIQIFA</sequence>
<dbReference type="RefSeq" id="WP_093669937.1">
    <property type="nucleotide sequence ID" value="NZ_FOOY01000004.1"/>
</dbReference>
<dbReference type="Proteomes" id="UP000198752">
    <property type="component" value="Unassembled WGS sequence"/>
</dbReference>
<dbReference type="AlphaFoldDB" id="A0A1I2NW88"/>
<feature type="region of interest" description="Disordered" evidence="1">
    <location>
        <begin position="49"/>
        <end position="78"/>
    </location>
</feature>
<keyword evidence="3" id="KW-1185">Reference proteome</keyword>
<gene>
    <name evidence="2" type="ORF">SAMN02982927_00597</name>
</gene>
<dbReference type="OrthoDB" id="2990890at2"/>
<evidence type="ECO:0000256" key="1">
    <source>
        <dbReference type="SAM" id="MobiDB-lite"/>
    </source>
</evidence>
<feature type="compositionally biased region" description="Basic and acidic residues" evidence="1">
    <location>
        <begin position="49"/>
        <end position="58"/>
    </location>
</feature>
<name>A0A1I2NW88_9BACL</name>
<reference evidence="3" key="1">
    <citation type="submission" date="2016-10" db="EMBL/GenBank/DDBJ databases">
        <authorList>
            <person name="Varghese N."/>
            <person name="Submissions S."/>
        </authorList>
    </citation>
    <scope>NUCLEOTIDE SEQUENCE [LARGE SCALE GENOMIC DNA]</scope>
    <source>
        <strain evidence="3">ATCC 700379</strain>
    </source>
</reference>